<keyword evidence="3" id="KW-0747">Spliceosome</keyword>
<comment type="similarity">
    <text evidence="1">Belongs to the CEF1 family.</text>
</comment>
<evidence type="ECO:0000256" key="7">
    <source>
        <dbReference type="ARBA" id="ARBA00023242"/>
    </source>
</evidence>
<evidence type="ECO:0000256" key="6">
    <source>
        <dbReference type="ARBA" id="ARBA00023187"/>
    </source>
</evidence>
<evidence type="ECO:0000256" key="3">
    <source>
        <dbReference type="ARBA" id="ARBA00022728"/>
    </source>
</evidence>
<evidence type="ECO:0000256" key="8">
    <source>
        <dbReference type="ARBA" id="ARBA00034837"/>
    </source>
</evidence>
<evidence type="ECO:0000259" key="11">
    <source>
        <dbReference type="PROSITE" id="PS50090"/>
    </source>
</evidence>
<feature type="domain" description="HTH myb-type" evidence="12">
    <location>
        <begin position="1"/>
        <end position="54"/>
    </location>
</feature>
<dbReference type="InterPro" id="IPR047242">
    <property type="entry name" value="CDC5L/Cef1"/>
</dbReference>
<keyword evidence="6" id="KW-0508">mRNA splicing</keyword>
<dbReference type="CDD" id="cd00167">
    <property type="entry name" value="SANT"/>
    <property type="match status" value="1"/>
</dbReference>
<feature type="domain" description="Myb-like" evidence="11">
    <location>
        <begin position="4"/>
        <end position="50"/>
    </location>
</feature>
<gene>
    <name evidence="13" type="ORF">RNJ44_03313</name>
</gene>
<evidence type="ECO:0000313" key="14">
    <source>
        <dbReference type="Proteomes" id="UP001623330"/>
    </source>
</evidence>
<evidence type="ECO:0000259" key="12">
    <source>
        <dbReference type="PROSITE" id="PS51294"/>
    </source>
</evidence>
<accession>A0ABR4NZF9</accession>
<evidence type="ECO:0000256" key="1">
    <source>
        <dbReference type="ARBA" id="ARBA00010506"/>
    </source>
</evidence>
<evidence type="ECO:0000313" key="13">
    <source>
        <dbReference type="EMBL" id="KAL3234551.1"/>
    </source>
</evidence>
<dbReference type="PROSITE" id="PS51294">
    <property type="entry name" value="HTH_MYB"/>
    <property type="match status" value="2"/>
</dbReference>
<reference evidence="13 14" key="1">
    <citation type="submission" date="2024-05" db="EMBL/GenBank/DDBJ databases">
        <title>Long read based assembly of the Candida bracarensis genome reveals expanded adhesin content.</title>
        <authorList>
            <person name="Marcet-Houben M."/>
            <person name="Ksiezopolska E."/>
            <person name="Gabaldon T."/>
        </authorList>
    </citation>
    <scope>NUCLEOTIDE SEQUENCE [LARGE SCALE GENOMIC DNA]</scope>
    <source>
        <strain evidence="13 14">CBM6</strain>
    </source>
</reference>
<dbReference type="SMART" id="SM00717">
    <property type="entry name" value="SANT"/>
    <property type="match status" value="2"/>
</dbReference>
<organism evidence="13 14">
    <name type="scientific">Nakaseomyces bracarensis</name>
    <dbReference type="NCBI Taxonomy" id="273131"/>
    <lineage>
        <taxon>Eukaryota</taxon>
        <taxon>Fungi</taxon>
        <taxon>Dikarya</taxon>
        <taxon>Ascomycota</taxon>
        <taxon>Saccharomycotina</taxon>
        <taxon>Saccharomycetes</taxon>
        <taxon>Saccharomycetales</taxon>
        <taxon>Saccharomycetaceae</taxon>
        <taxon>Nakaseomyces</taxon>
    </lineage>
</organism>
<evidence type="ECO:0000256" key="2">
    <source>
        <dbReference type="ARBA" id="ARBA00022664"/>
    </source>
</evidence>
<feature type="region of interest" description="Disordered" evidence="10">
    <location>
        <begin position="350"/>
        <end position="371"/>
    </location>
</feature>
<sequence length="535" mass="62392">MALKGLWSNVEDQILKAAVQKYGVHQWSKVASLIQKKTARQCEIRWKEFLDPTLNFTEFTKEEDERLLELVRTLPNQWRTVAEMMGRPSQQCVERYNFLLESRGVSDTGHNKVDDVLSVNPSLETQQAKPNAEELAEDEREMLAEARARLANTQGKKATRKVRERMLEESKRIAQLQKRRELKQAGIVTSLKKPKKKYATEIDYNADVIYEVVPPVVVYDVSKENERSTKELEDFERNIERRGKRGFVEEEDTKDHAKKKSKVDNDKNKDKNQRKSEVRDNVKPTETALLDDYKKPVLKLSAPTSSKQNDQSVNLSNLREFLSDSFKKLSAPKNDFEIIFDEDIQDISDKDQEVEEEEHEAAEIESPEEKDEKMIELPLESFKTRNVIPIPAMLSAPKDDFDKQFNELIKLSKSDTAHTISVKNFETWTSINKQIENAITIKEIPLHPSARLDTEIDSPSLFNAICRRKERLMRIKSSFDSVTQLIDQDKKDCEQLCQSIPAVRRNSYKYYIRYVMFLREKKAMKERRTWLESFT</sequence>
<dbReference type="Pfam" id="PF13921">
    <property type="entry name" value="Myb_DNA-bind_6"/>
    <property type="match status" value="1"/>
</dbReference>
<dbReference type="PANTHER" id="PTHR45885">
    <property type="entry name" value="CELL DIVISION CYCLE 5-LIKE PROTEIN"/>
    <property type="match status" value="1"/>
</dbReference>
<dbReference type="Gene3D" id="1.10.10.60">
    <property type="entry name" value="Homeodomain-like"/>
    <property type="match status" value="2"/>
</dbReference>
<evidence type="ECO:0000256" key="4">
    <source>
        <dbReference type="ARBA" id="ARBA00022737"/>
    </source>
</evidence>
<keyword evidence="9" id="KW-0175">Coiled coil</keyword>
<name>A0ABR4NZF9_9SACH</name>
<dbReference type="PANTHER" id="PTHR45885:SF1">
    <property type="entry name" value="CELL DIVISION CYCLE 5-LIKE PROTEIN"/>
    <property type="match status" value="1"/>
</dbReference>
<dbReference type="EMBL" id="JBEVYD010000003">
    <property type="protein sequence ID" value="KAL3234551.1"/>
    <property type="molecule type" value="Genomic_DNA"/>
</dbReference>
<feature type="coiled-coil region" evidence="9">
    <location>
        <begin position="129"/>
        <end position="179"/>
    </location>
</feature>
<evidence type="ECO:0000256" key="5">
    <source>
        <dbReference type="ARBA" id="ARBA00023125"/>
    </source>
</evidence>
<keyword evidence="14" id="KW-1185">Reference proteome</keyword>
<feature type="domain" description="HTH myb-type" evidence="12">
    <location>
        <begin position="59"/>
        <end position="104"/>
    </location>
</feature>
<feature type="compositionally biased region" description="Basic and acidic residues" evidence="10">
    <location>
        <begin position="262"/>
        <end position="283"/>
    </location>
</feature>
<keyword evidence="2" id="KW-0507">mRNA processing</keyword>
<feature type="region of interest" description="Disordered" evidence="10">
    <location>
        <begin position="247"/>
        <end position="286"/>
    </location>
</feature>
<keyword evidence="7" id="KW-0539">Nucleus</keyword>
<dbReference type="InterPro" id="IPR017930">
    <property type="entry name" value="Myb_dom"/>
</dbReference>
<dbReference type="InterPro" id="IPR001005">
    <property type="entry name" value="SANT/Myb"/>
</dbReference>
<evidence type="ECO:0000256" key="10">
    <source>
        <dbReference type="SAM" id="MobiDB-lite"/>
    </source>
</evidence>
<dbReference type="InterPro" id="IPR047240">
    <property type="entry name" value="SANT_CDC5L_II"/>
</dbReference>
<dbReference type="PROSITE" id="PS50090">
    <property type="entry name" value="MYB_LIKE"/>
    <property type="match status" value="2"/>
</dbReference>
<dbReference type="Proteomes" id="UP001623330">
    <property type="component" value="Unassembled WGS sequence"/>
</dbReference>
<keyword evidence="5" id="KW-0238">DNA-binding</keyword>
<keyword evidence="4" id="KW-0677">Repeat</keyword>
<dbReference type="CDD" id="cd11659">
    <property type="entry name" value="SANT_CDC5_II"/>
    <property type="match status" value="1"/>
</dbReference>
<evidence type="ECO:0000256" key="9">
    <source>
        <dbReference type="SAM" id="Coils"/>
    </source>
</evidence>
<dbReference type="InterPro" id="IPR009057">
    <property type="entry name" value="Homeodomain-like_sf"/>
</dbReference>
<proteinExistence type="inferred from homology"/>
<comment type="caution">
    <text evidence="13">The sequence shown here is derived from an EMBL/GenBank/DDBJ whole genome shotgun (WGS) entry which is preliminary data.</text>
</comment>
<dbReference type="SUPFAM" id="SSF46689">
    <property type="entry name" value="Homeodomain-like"/>
    <property type="match status" value="1"/>
</dbReference>
<feature type="compositionally biased region" description="Acidic residues" evidence="10">
    <location>
        <begin position="350"/>
        <end position="369"/>
    </location>
</feature>
<protein>
    <recommendedName>
        <fullName evidence="8">Pre-mRNA-splicing factor CEF1</fullName>
    </recommendedName>
</protein>
<feature type="domain" description="Myb-like" evidence="11">
    <location>
        <begin position="51"/>
        <end position="100"/>
    </location>
</feature>